<dbReference type="Pfam" id="PF17921">
    <property type="entry name" value="Integrase_H2C2"/>
    <property type="match status" value="1"/>
</dbReference>
<dbReference type="SUPFAM" id="SSF53098">
    <property type="entry name" value="Ribonuclease H-like"/>
    <property type="match status" value="1"/>
</dbReference>
<dbReference type="InterPro" id="IPR041588">
    <property type="entry name" value="Integrase_H2C2"/>
</dbReference>
<dbReference type="Pfam" id="PF18701">
    <property type="entry name" value="DUF5641"/>
    <property type="match status" value="1"/>
</dbReference>
<dbReference type="PANTHER" id="PTHR47331:SF1">
    <property type="entry name" value="GAG-LIKE PROTEIN"/>
    <property type="match status" value="1"/>
</dbReference>
<evidence type="ECO:0000313" key="3">
    <source>
        <dbReference type="Proteomes" id="UP000499080"/>
    </source>
</evidence>
<sequence length="842" mass="97293">MNSSLWIHGPEWLRQKEENWPKGSNCKFFPGESGERRIIQDEISTFLCEARSNSAPLLDMNKYSCLNKLLLVTSLVLSFIHNTRNDIKRYDVISAEELDGAEKYWRKTTQGDVFAEEIAHLKQGKRISKTSAILELNPFLDSDGIIHVGGRLQKSKFAYLQKHPILMPAKHHFVSLLVFDSHKKVINGGISETLMEIREKFWVIKGRQTVKNVLKRCVLCKRFNSSPGVQVTAPLPAARMEQLPPFSTVGIDFGGPLYTKNSDNKNYIILFTCGVTRAVHLEMVDNLTTETFLLALRRFIARRGLCSEIWSDNARTFKKAELELKHLWSIINHPMVKDFYASHKIQWSFIVEKAAWWGGFYERLIRYVKLALRKTQGKTTLSREELETLLIEIEGVLNSRPLTYVFSEFQEPVHLTPAHMLLRRRVNSLPPARLTIDSNLSNRKMVIKRFNYRKRLINNFWNKWSKEYLLMLRSTHYVKSAGKVREFKVNDIVLINDDELLRHFWKLGRVVAVFPSRDGCKPGFKSPKAGRPKWLKSTIQQYVKIQRSRRPVQQQDDQIDGSTILCSALNKQGSNGIHSSGLAATYEEEDSHRGVSSLNQDDIVNKDRSRGVGGHLRNLKALNFPQSKPENSRYLSVQLTQNAGYEGAFKTLKKKPKRYARKFGFWNEDLRRSRNNVNKLFKIYSRHKAANLDLDLIQSSGDAYHRERAFYKKLLLQTKRKAWESFCVNYNERHGFLFKLVFNKNHSDSHIGVNPDGNPNNSFQDKMTFIMNSFFPGHSASDDFFYTPVMDSVEPIKLEDLELVFNNLKAAIHLTSIPFHLAHPLCFVQLRIAVLLHFSKQN</sequence>
<dbReference type="AlphaFoldDB" id="A0A4Y2K861"/>
<evidence type="ECO:0000313" key="2">
    <source>
        <dbReference type="EMBL" id="GBM98139.1"/>
    </source>
</evidence>
<dbReference type="InterPro" id="IPR036397">
    <property type="entry name" value="RNaseH_sf"/>
</dbReference>
<dbReference type="EMBL" id="BGPR01004295">
    <property type="protein sequence ID" value="GBM98139.1"/>
    <property type="molecule type" value="Genomic_DNA"/>
</dbReference>
<dbReference type="Gene3D" id="3.30.420.10">
    <property type="entry name" value="Ribonuclease H-like superfamily/Ribonuclease H"/>
    <property type="match status" value="1"/>
</dbReference>
<dbReference type="InterPro" id="IPR001584">
    <property type="entry name" value="Integrase_cat-core"/>
</dbReference>
<feature type="domain" description="Integrase catalytic" evidence="1">
    <location>
        <begin position="240"/>
        <end position="425"/>
    </location>
</feature>
<evidence type="ECO:0000259" key="1">
    <source>
        <dbReference type="PROSITE" id="PS50994"/>
    </source>
</evidence>
<dbReference type="PANTHER" id="PTHR47331">
    <property type="entry name" value="PHD-TYPE DOMAIN-CONTAINING PROTEIN"/>
    <property type="match status" value="1"/>
</dbReference>
<dbReference type="Proteomes" id="UP000499080">
    <property type="component" value="Unassembled WGS sequence"/>
</dbReference>
<gene>
    <name evidence="2" type="ORF">AVEN_229779_1</name>
</gene>
<dbReference type="InterPro" id="IPR040676">
    <property type="entry name" value="DUF5641"/>
</dbReference>
<keyword evidence="3" id="KW-1185">Reference proteome</keyword>
<accession>A0A4Y2K861</accession>
<name>A0A4Y2K861_ARAVE</name>
<dbReference type="GO" id="GO:0003676">
    <property type="term" value="F:nucleic acid binding"/>
    <property type="evidence" value="ECO:0007669"/>
    <property type="project" value="InterPro"/>
</dbReference>
<comment type="caution">
    <text evidence="2">The sequence shown here is derived from an EMBL/GenBank/DDBJ whole genome shotgun (WGS) entry which is preliminary data.</text>
</comment>
<organism evidence="2 3">
    <name type="scientific">Araneus ventricosus</name>
    <name type="common">Orbweaver spider</name>
    <name type="synonym">Epeira ventricosa</name>
    <dbReference type="NCBI Taxonomy" id="182803"/>
    <lineage>
        <taxon>Eukaryota</taxon>
        <taxon>Metazoa</taxon>
        <taxon>Ecdysozoa</taxon>
        <taxon>Arthropoda</taxon>
        <taxon>Chelicerata</taxon>
        <taxon>Arachnida</taxon>
        <taxon>Araneae</taxon>
        <taxon>Araneomorphae</taxon>
        <taxon>Entelegynae</taxon>
        <taxon>Araneoidea</taxon>
        <taxon>Araneidae</taxon>
        <taxon>Araneus</taxon>
    </lineage>
</organism>
<proteinExistence type="predicted"/>
<reference evidence="2 3" key="1">
    <citation type="journal article" date="2019" name="Sci. Rep.">
        <title>Orb-weaving spider Araneus ventricosus genome elucidates the spidroin gene catalogue.</title>
        <authorList>
            <person name="Kono N."/>
            <person name="Nakamura H."/>
            <person name="Ohtoshi R."/>
            <person name="Moran D.A.P."/>
            <person name="Shinohara A."/>
            <person name="Yoshida Y."/>
            <person name="Fujiwara M."/>
            <person name="Mori M."/>
            <person name="Tomita M."/>
            <person name="Arakawa K."/>
        </authorList>
    </citation>
    <scope>NUCLEOTIDE SEQUENCE [LARGE SCALE GENOMIC DNA]</scope>
</reference>
<protein>
    <recommendedName>
        <fullName evidence="1">Integrase catalytic domain-containing protein</fullName>
    </recommendedName>
</protein>
<dbReference type="InterPro" id="IPR012337">
    <property type="entry name" value="RNaseH-like_sf"/>
</dbReference>
<dbReference type="GO" id="GO:0015074">
    <property type="term" value="P:DNA integration"/>
    <property type="evidence" value="ECO:0007669"/>
    <property type="project" value="InterPro"/>
</dbReference>
<dbReference type="PROSITE" id="PS50994">
    <property type="entry name" value="INTEGRASE"/>
    <property type="match status" value="1"/>
</dbReference>